<protein>
    <recommendedName>
        <fullName evidence="2">F-box domain-containing protein</fullName>
    </recommendedName>
</protein>
<dbReference type="InterPro" id="IPR001810">
    <property type="entry name" value="F-box_dom"/>
</dbReference>
<evidence type="ECO:0000313" key="4">
    <source>
        <dbReference type="Proteomes" id="UP000324897"/>
    </source>
</evidence>
<dbReference type="Gene3D" id="1.20.1280.50">
    <property type="match status" value="1"/>
</dbReference>
<accession>A0A5J9VU63</accession>
<dbReference type="SMART" id="SM00256">
    <property type="entry name" value="FBOX"/>
    <property type="match status" value="2"/>
</dbReference>
<organism evidence="3 4">
    <name type="scientific">Eragrostis curvula</name>
    <name type="common">weeping love grass</name>
    <dbReference type="NCBI Taxonomy" id="38414"/>
    <lineage>
        <taxon>Eukaryota</taxon>
        <taxon>Viridiplantae</taxon>
        <taxon>Streptophyta</taxon>
        <taxon>Embryophyta</taxon>
        <taxon>Tracheophyta</taxon>
        <taxon>Spermatophyta</taxon>
        <taxon>Magnoliopsida</taxon>
        <taxon>Liliopsida</taxon>
        <taxon>Poales</taxon>
        <taxon>Poaceae</taxon>
        <taxon>PACMAD clade</taxon>
        <taxon>Chloridoideae</taxon>
        <taxon>Eragrostideae</taxon>
        <taxon>Eragrostidinae</taxon>
        <taxon>Eragrostis</taxon>
    </lineage>
</organism>
<feature type="transmembrane region" description="Helical" evidence="1">
    <location>
        <begin position="105"/>
        <end position="124"/>
    </location>
</feature>
<dbReference type="PANTHER" id="PTHR33110">
    <property type="entry name" value="F-BOX/KELCH-REPEAT PROTEIN-RELATED"/>
    <property type="match status" value="1"/>
</dbReference>
<sequence length="716" mass="79316">MQHRLPSPLPCLAFNDGTFVSLPNDGYFHFPDTVRYHSSYGQWLVFSCDDGACYLKNPFSKVTLKLPHMSCLCPIEEPVKIINGRSYTMFEEDAAVSVGKNRKMLIVKVIVCSNLLIAAIVSLGCVQTVALCQPGKLYVINAYKDLSVIYVVEDNDTGKLSISRIERLIETPYATHAIWDGLLIGKFLVESQGALLLIPVCKMAEAEHPTSWSDLPTDLADLVLCRLPAYSDRVCFGAVCRHWNYSLKQHRLPPPLPCLMFSDGTLVSLPGGESFQFCDSTKYHSSCGEWLVFSRDGTCSVMNPFSKISLTLPNLSYVRFIDEPVQIINGHATQNGDISQQSLCMDAELTVQKVIVGSVLLVAAIVDIEPLSHTVALCRPGADSWLVSEFGSKRLLMDMLFVEGKLYAIDEYMDFWAIDVGQDSDSGKLIISRIKCLIDSPSVTVSLIQNGVTSISYFLVESHGAQLLIPICRMAQAQHLQSWSDLPTELAGLVLCRLPSYSDRVRFGAVCCHWSFSSAQHCLPPPLPCLAFPDGTFVCLPLVESFQFPDIASYHSCYGEWRVFLHNGTCSLKNPFSKVTLTLPNLCCHCPIDEPVEIINGRCNPEENMPQQSLDMSAGMSIYKLIVCSKLLVVSIVSIRPRNTIALCRPGADSWLVSGLGNKRMLFDMVFSGGKLYVIDEDKDLLAIEIEEDSDSGKLRISQIKRLIEGRTASRP</sequence>
<comment type="caution">
    <text evidence="3">The sequence shown here is derived from an EMBL/GenBank/DDBJ whole genome shotgun (WGS) entry which is preliminary data.</text>
</comment>
<dbReference type="Proteomes" id="UP000324897">
    <property type="component" value="Chromosome 4"/>
</dbReference>
<dbReference type="InterPro" id="IPR036047">
    <property type="entry name" value="F-box-like_dom_sf"/>
</dbReference>
<evidence type="ECO:0000256" key="1">
    <source>
        <dbReference type="SAM" id="Phobius"/>
    </source>
</evidence>
<feature type="domain" description="F-box" evidence="2">
    <location>
        <begin position="486"/>
        <end position="527"/>
    </location>
</feature>
<evidence type="ECO:0000259" key="2">
    <source>
        <dbReference type="SMART" id="SM00256"/>
    </source>
</evidence>
<dbReference type="OrthoDB" id="1863935at2759"/>
<dbReference type="Gramene" id="TVU39181">
    <property type="protein sequence ID" value="TVU39181"/>
    <property type="gene ID" value="EJB05_12588"/>
</dbReference>
<dbReference type="Pfam" id="PF00646">
    <property type="entry name" value="F-box"/>
    <property type="match status" value="2"/>
</dbReference>
<dbReference type="InterPro" id="IPR005174">
    <property type="entry name" value="KIB1-4_b-propeller"/>
</dbReference>
<reference evidence="3 4" key="1">
    <citation type="journal article" date="2019" name="Sci. Rep.">
        <title>A high-quality genome of Eragrostis curvula grass provides insights into Poaceae evolution and supports new strategies to enhance forage quality.</title>
        <authorList>
            <person name="Carballo J."/>
            <person name="Santos B.A.C.M."/>
            <person name="Zappacosta D."/>
            <person name="Garbus I."/>
            <person name="Selva J.P."/>
            <person name="Gallo C.A."/>
            <person name="Diaz A."/>
            <person name="Albertini E."/>
            <person name="Caccamo M."/>
            <person name="Echenique V."/>
        </authorList>
    </citation>
    <scope>NUCLEOTIDE SEQUENCE [LARGE SCALE GENOMIC DNA]</scope>
    <source>
        <strain evidence="4">cv. Victoria</strain>
        <tissue evidence="3">Leaf</tissue>
    </source>
</reference>
<keyword evidence="1" id="KW-1133">Transmembrane helix</keyword>
<keyword evidence="4" id="KW-1185">Reference proteome</keyword>
<feature type="non-terminal residue" evidence="3">
    <location>
        <position position="1"/>
    </location>
</feature>
<dbReference type="EMBL" id="RWGY01000007">
    <property type="protein sequence ID" value="TVU39181.1"/>
    <property type="molecule type" value="Genomic_DNA"/>
</dbReference>
<dbReference type="AlphaFoldDB" id="A0A5J9VU63"/>
<name>A0A5J9VU63_9POAL</name>
<dbReference type="SUPFAM" id="SSF81383">
    <property type="entry name" value="F-box domain"/>
    <property type="match status" value="2"/>
</dbReference>
<keyword evidence="1" id="KW-0812">Transmembrane</keyword>
<evidence type="ECO:0000313" key="3">
    <source>
        <dbReference type="EMBL" id="TVU39181.1"/>
    </source>
</evidence>
<gene>
    <name evidence="3" type="ORF">EJB05_12588</name>
</gene>
<keyword evidence="1" id="KW-0472">Membrane</keyword>
<proteinExistence type="predicted"/>
<feature type="domain" description="F-box" evidence="2">
    <location>
        <begin position="215"/>
        <end position="256"/>
    </location>
</feature>
<dbReference type="PANTHER" id="PTHR33110:SF43">
    <property type="entry name" value="F-BOX DOMAIN-CONTAINING PROTEIN"/>
    <property type="match status" value="1"/>
</dbReference>
<dbReference type="Pfam" id="PF03478">
    <property type="entry name" value="Beta-prop_KIB1-4"/>
    <property type="match status" value="3"/>
</dbReference>